<dbReference type="InterPro" id="IPR016024">
    <property type="entry name" value="ARM-type_fold"/>
</dbReference>
<dbReference type="CDD" id="cd00303">
    <property type="entry name" value="retropepsin_like"/>
    <property type="match status" value="1"/>
</dbReference>
<dbReference type="EMBL" id="KB870812">
    <property type="protein sequence ID" value="EOA13495.1"/>
    <property type="molecule type" value="Genomic_DNA"/>
</dbReference>
<dbReference type="EMBL" id="KB870812">
    <property type="protein sequence ID" value="EOA13496.1"/>
    <property type="molecule type" value="Genomic_DNA"/>
</dbReference>
<evidence type="ECO:0000256" key="5">
    <source>
        <dbReference type="PROSITE-ProRule" id="PRU00259"/>
    </source>
</evidence>
<protein>
    <recommendedName>
        <fullName evidence="8">IBB domain-containing protein</fullName>
    </recommendedName>
</protein>
<dbReference type="PROSITE" id="PS50176">
    <property type="entry name" value="ARM_REPEAT"/>
    <property type="match status" value="1"/>
</dbReference>
<evidence type="ECO:0000256" key="4">
    <source>
        <dbReference type="ARBA" id="ARBA00022927"/>
    </source>
</evidence>
<keyword evidence="4" id="KW-0653">Protein transport</keyword>
<organism evidence="6 7">
    <name type="scientific">Capsella rubella</name>
    <dbReference type="NCBI Taxonomy" id="81985"/>
    <lineage>
        <taxon>Eukaryota</taxon>
        <taxon>Viridiplantae</taxon>
        <taxon>Streptophyta</taxon>
        <taxon>Embryophyta</taxon>
        <taxon>Tracheophyta</taxon>
        <taxon>Spermatophyta</taxon>
        <taxon>Magnoliopsida</taxon>
        <taxon>eudicotyledons</taxon>
        <taxon>Gunneridae</taxon>
        <taxon>Pentapetalae</taxon>
        <taxon>rosids</taxon>
        <taxon>malvids</taxon>
        <taxon>Brassicales</taxon>
        <taxon>Brassicaceae</taxon>
        <taxon>Camelineae</taxon>
        <taxon>Capsella</taxon>
    </lineage>
</organism>
<reference evidence="7" key="1">
    <citation type="journal article" date="2013" name="Nat. Genet.">
        <title>The Capsella rubella genome and the genomic consequences of rapid mating system evolution.</title>
        <authorList>
            <person name="Slotte T."/>
            <person name="Hazzouri K.M."/>
            <person name="Agren J.A."/>
            <person name="Koenig D."/>
            <person name="Maumus F."/>
            <person name="Guo Y.L."/>
            <person name="Steige K."/>
            <person name="Platts A.E."/>
            <person name="Escobar J.S."/>
            <person name="Newman L.K."/>
            <person name="Wang W."/>
            <person name="Mandakova T."/>
            <person name="Vello E."/>
            <person name="Smith L.M."/>
            <person name="Henz S.R."/>
            <person name="Steffen J."/>
            <person name="Takuno S."/>
            <person name="Brandvain Y."/>
            <person name="Coop G."/>
            <person name="Andolfatto P."/>
            <person name="Hu T.T."/>
            <person name="Blanchette M."/>
            <person name="Clark R.M."/>
            <person name="Quesneville H."/>
            <person name="Nordborg M."/>
            <person name="Gaut B.S."/>
            <person name="Lysak M.A."/>
            <person name="Jenkins J."/>
            <person name="Grimwood J."/>
            <person name="Chapman J."/>
            <person name="Prochnik S."/>
            <person name="Shu S."/>
            <person name="Rokhsar D."/>
            <person name="Schmutz J."/>
            <person name="Weigel D."/>
            <person name="Wright S.I."/>
        </authorList>
    </citation>
    <scope>NUCLEOTIDE SEQUENCE [LARGE SCALE GENOMIC DNA]</scope>
    <source>
        <strain evidence="7">cv. Monte Gargano</strain>
    </source>
</reference>
<evidence type="ECO:0000313" key="6">
    <source>
        <dbReference type="EMBL" id="EOA13494.1"/>
    </source>
</evidence>
<dbReference type="STRING" id="81985.R0GA92"/>
<dbReference type="SMART" id="SM00185">
    <property type="entry name" value="ARM"/>
    <property type="match status" value="3"/>
</dbReference>
<dbReference type="AlphaFoldDB" id="R0GA92"/>
<sequence>MCHFGDEKYTPVYYLKHKKSQFKVEDDGGELKGIHVEKVELMETKVIAHISVTAISGVFDYRTMRVKGSYGKQVLSILIAKDSTHNFMDPKVAEKFNCVLKSANAQVSVTDGRMLRVDAAIDKFQWDFRGTQFQADLMVMPLHGCDIVLGVQWLETLGPITFDFKKLVMQFCKGHKKVLLQGIRQGSIREMKATIKLNKLSEDQLQLQPIKLNKLSLISFGFCHFEAAWALTNITSGTSEHTKVLIDLGAVPLFVQLLASPDDDVREQVKPALPALERLVHSNDENVLVYACWELANLSDGSNEHIQSVIEVGVVPRLLELIQPFSLIVRVPSLRTIGNIVSGNQQQTQCVINCGAVPVLANLLLQSHTIGVKREAWAISNMTAGFEEQIQLLMQN</sequence>
<dbReference type="Gene3D" id="1.25.10.10">
    <property type="entry name" value="Leucine-rich Repeat Variant"/>
    <property type="match status" value="2"/>
</dbReference>
<evidence type="ECO:0000256" key="1">
    <source>
        <dbReference type="ARBA" id="ARBA00010394"/>
    </source>
</evidence>
<dbReference type="PANTHER" id="PTHR23316">
    <property type="entry name" value="IMPORTIN ALPHA"/>
    <property type="match status" value="1"/>
</dbReference>
<dbReference type="EMBL" id="KB870812">
    <property type="protein sequence ID" value="EOA13494.1"/>
    <property type="molecule type" value="Genomic_DNA"/>
</dbReference>
<reference evidence="6" key="2">
    <citation type="journal article" date="2013" name="Nat. Genet.">
        <title>Genome sequencing of Capsella rubella.</title>
        <authorList>
            <person name="Schmutz J."/>
            <person name="Prochnik S."/>
            <person name="Nordborg M."/>
            <person name="Weigel D."/>
            <person name="Rokhsar D."/>
            <person name="Wright S."/>
        </authorList>
    </citation>
    <scope>NUCLEOTIDE SEQUENCE</scope>
</reference>
<evidence type="ECO:0000313" key="7">
    <source>
        <dbReference type="Proteomes" id="UP000029121"/>
    </source>
</evidence>
<evidence type="ECO:0000256" key="3">
    <source>
        <dbReference type="ARBA" id="ARBA00022737"/>
    </source>
</evidence>
<dbReference type="InterPro" id="IPR021109">
    <property type="entry name" value="Peptidase_aspartic_dom_sf"/>
</dbReference>
<dbReference type="eggNOG" id="KOG0166">
    <property type="taxonomic scope" value="Eukaryota"/>
</dbReference>
<dbReference type="InterPro" id="IPR000225">
    <property type="entry name" value="Armadillo"/>
</dbReference>
<keyword evidence="3" id="KW-0677">Repeat</keyword>
<gene>
    <name evidence="6" type="ORF">CARUB_v10026554mg</name>
</gene>
<evidence type="ECO:0008006" key="8">
    <source>
        <dbReference type="Google" id="ProtNLM"/>
    </source>
</evidence>
<dbReference type="Pfam" id="PF00514">
    <property type="entry name" value="Arm"/>
    <property type="match status" value="3"/>
</dbReference>
<keyword evidence="2" id="KW-0813">Transport</keyword>
<proteinExistence type="inferred from homology"/>
<feature type="repeat" description="ARM" evidence="5">
    <location>
        <begin position="249"/>
        <end position="286"/>
    </location>
</feature>
<evidence type="ECO:0000256" key="2">
    <source>
        <dbReference type="ARBA" id="ARBA00022448"/>
    </source>
</evidence>
<name>R0GA92_9BRAS</name>
<dbReference type="Gene3D" id="2.40.70.10">
    <property type="entry name" value="Acid Proteases"/>
    <property type="match status" value="1"/>
</dbReference>
<dbReference type="Proteomes" id="UP000029121">
    <property type="component" value="Unassembled WGS sequence"/>
</dbReference>
<dbReference type="SUPFAM" id="SSF48371">
    <property type="entry name" value="ARM repeat"/>
    <property type="match status" value="1"/>
</dbReference>
<dbReference type="GO" id="GO:0015031">
    <property type="term" value="P:protein transport"/>
    <property type="evidence" value="ECO:0007669"/>
    <property type="project" value="UniProtKB-KW"/>
</dbReference>
<accession>R0GA92</accession>
<dbReference type="InterPro" id="IPR011989">
    <property type="entry name" value="ARM-like"/>
</dbReference>
<keyword evidence="7" id="KW-1185">Reference proteome</keyword>
<comment type="similarity">
    <text evidence="1">Belongs to the importin alpha family.</text>
</comment>